<dbReference type="AlphaFoldDB" id="A0A364K3Z6"/>
<evidence type="ECO:0000256" key="1">
    <source>
        <dbReference type="SAM" id="Phobius"/>
    </source>
</evidence>
<organism evidence="3 4">
    <name type="scientific">Thermoflavimicrobium daqui</name>
    <dbReference type="NCBI Taxonomy" id="2137476"/>
    <lineage>
        <taxon>Bacteria</taxon>
        <taxon>Bacillati</taxon>
        <taxon>Bacillota</taxon>
        <taxon>Bacilli</taxon>
        <taxon>Bacillales</taxon>
        <taxon>Thermoactinomycetaceae</taxon>
        <taxon>Thermoflavimicrobium</taxon>
    </lineage>
</organism>
<accession>A0A364K3Z6</accession>
<feature type="domain" description="GP-PDE" evidence="2">
    <location>
        <begin position="40"/>
        <end position="325"/>
    </location>
</feature>
<dbReference type="GO" id="GO:0006629">
    <property type="term" value="P:lipid metabolic process"/>
    <property type="evidence" value="ECO:0007669"/>
    <property type="project" value="InterPro"/>
</dbReference>
<sequence length="331" mass="37625">MISLKNKLLKRKRFWIPLAIIIFIYLNNSSMLTKQRAGEPLLLAHRGLSQTFHTEGLKDDTCTAERIYPPEHPYLENTIPSMKTAFQMGADIVELDIHPTKDGKFAVFHDWTLDCRTNGKGVTRDYTMEQLKKLDIGYGYTADGGKTFPFRGKGIGLMPSLDEVLKSFPKESLLIHVKSNDPEEGVQLAKYLSTLSAFRQSKLAVYGGDKPIETLHQQLPNIRVMSKSTMKSCLIPYIAVGWTGYIPDACTHTELHIPEGIAPWLWGWPDRFLNRMDEKDTRVILVAGDGSFSEGFDTVEDTKRLPIHYTGVIWTNRIDRIAPIYHKNLKK</sequence>
<dbReference type="PANTHER" id="PTHR43805">
    <property type="entry name" value="GLYCEROPHOSPHORYL DIESTER PHOSPHODIESTERASE"/>
    <property type="match status" value="1"/>
</dbReference>
<dbReference type="InterPro" id="IPR017946">
    <property type="entry name" value="PLC-like_Pdiesterase_TIM-brl"/>
</dbReference>
<keyword evidence="1" id="KW-1133">Transmembrane helix</keyword>
<reference evidence="3 4" key="2">
    <citation type="submission" date="2018-06" db="EMBL/GenBank/DDBJ databases">
        <authorList>
            <person name="Zhirakovskaya E."/>
        </authorList>
    </citation>
    <scope>NUCLEOTIDE SEQUENCE [LARGE SCALE GENOMIC DNA]</scope>
    <source>
        <strain evidence="3 4">FBKL4.011</strain>
    </source>
</reference>
<keyword evidence="1" id="KW-0472">Membrane</keyword>
<dbReference type="Proteomes" id="UP000251213">
    <property type="component" value="Unassembled WGS sequence"/>
</dbReference>
<comment type="caution">
    <text evidence="3">The sequence shown here is derived from an EMBL/GenBank/DDBJ whole genome shotgun (WGS) entry which is preliminary data.</text>
</comment>
<dbReference type="EMBL" id="QJKK01000005">
    <property type="protein sequence ID" value="RAL24085.1"/>
    <property type="molecule type" value="Genomic_DNA"/>
</dbReference>
<dbReference type="OrthoDB" id="384721at2"/>
<dbReference type="Gene3D" id="3.20.20.190">
    <property type="entry name" value="Phosphatidylinositol (PI) phosphodiesterase"/>
    <property type="match status" value="1"/>
</dbReference>
<keyword evidence="1" id="KW-0812">Transmembrane</keyword>
<evidence type="ECO:0000313" key="3">
    <source>
        <dbReference type="EMBL" id="RAL24085.1"/>
    </source>
</evidence>
<dbReference type="PROSITE" id="PS51704">
    <property type="entry name" value="GP_PDE"/>
    <property type="match status" value="1"/>
</dbReference>
<proteinExistence type="predicted"/>
<dbReference type="GO" id="GO:0008081">
    <property type="term" value="F:phosphoric diester hydrolase activity"/>
    <property type="evidence" value="ECO:0007669"/>
    <property type="project" value="InterPro"/>
</dbReference>
<dbReference type="PANTHER" id="PTHR43805:SF1">
    <property type="entry name" value="GP-PDE DOMAIN-CONTAINING PROTEIN"/>
    <property type="match status" value="1"/>
</dbReference>
<dbReference type="SUPFAM" id="SSF51695">
    <property type="entry name" value="PLC-like phosphodiesterases"/>
    <property type="match status" value="1"/>
</dbReference>
<dbReference type="RefSeq" id="WP_113659078.1">
    <property type="nucleotide sequence ID" value="NZ_KZ845667.1"/>
</dbReference>
<reference evidence="3 4" key="1">
    <citation type="submission" date="2018-06" db="EMBL/GenBank/DDBJ databases">
        <title>Thermoflavimicrobium daqus sp. nov., a thermophilic microbe isolated from Moutai-flavour Daqu.</title>
        <authorList>
            <person name="Wang X."/>
            <person name="Zhou H."/>
        </authorList>
    </citation>
    <scope>NUCLEOTIDE SEQUENCE [LARGE SCALE GENOMIC DNA]</scope>
    <source>
        <strain evidence="3 4">FBKL4.011</strain>
    </source>
</reference>
<protein>
    <submittedName>
        <fullName evidence="3">Glycerophosphodiester phosphodiesterase</fullName>
    </submittedName>
</protein>
<dbReference type="Pfam" id="PF03009">
    <property type="entry name" value="GDPD"/>
    <property type="match status" value="1"/>
</dbReference>
<evidence type="ECO:0000313" key="4">
    <source>
        <dbReference type="Proteomes" id="UP000251213"/>
    </source>
</evidence>
<feature type="transmembrane region" description="Helical" evidence="1">
    <location>
        <begin position="14"/>
        <end position="32"/>
    </location>
</feature>
<name>A0A364K3Z6_9BACL</name>
<dbReference type="InterPro" id="IPR030395">
    <property type="entry name" value="GP_PDE_dom"/>
</dbReference>
<dbReference type="CDD" id="cd08613">
    <property type="entry name" value="GDPD_GDE4_like_1"/>
    <property type="match status" value="1"/>
</dbReference>
<evidence type="ECO:0000259" key="2">
    <source>
        <dbReference type="PROSITE" id="PS51704"/>
    </source>
</evidence>
<gene>
    <name evidence="3" type="ORF">DL897_10345</name>
</gene>
<keyword evidence="4" id="KW-1185">Reference proteome</keyword>